<feature type="repeat" description="WD" evidence="1">
    <location>
        <begin position="247"/>
        <end position="278"/>
    </location>
</feature>
<dbReference type="Gene3D" id="2.130.10.10">
    <property type="entry name" value="YVTN repeat-like/Quinoprotein amine dehydrogenase"/>
    <property type="match status" value="2"/>
</dbReference>
<proteinExistence type="predicted"/>
<dbReference type="InterPro" id="IPR011047">
    <property type="entry name" value="Quinoprotein_ADH-like_sf"/>
</dbReference>
<dbReference type="EMBL" id="JAGKQQ010000001">
    <property type="protein sequence ID" value="MBP3958936.1"/>
    <property type="molecule type" value="Genomic_DNA"/>
</dbReference>
<dbReference type="PROSITE" id="PS50294">
    <property type="entry name" value="WD_REPEATS_REGION"/>
    <property type="match status" value="1"/>
</dbReference>
<evidence type="ECO:0008006" key="4">
    <source>
        <dbReference type="Google" id="ProtNLM"/>
    </source>
</evidence>
<dbReference type="InterPro" id="IPR015943">
    <property type="entry name" value="WD40/YVTN_repeat-like_dom_sf"/>
</dbReference>
<accession>A0ABS5BYX8</accession>
<dbReference type="SMART" id="SM00320">
    <property type="entry name" value="WD40"/>
    <property type="match status" value="4"/>
</dbReference>
<dbReference type="Proteomes" id="UP000676565">
    <property type="component" value="Unassembled WGS sequence"/>
</dbReference>
<dbReference type="PANTHER" id="PTHR19879">
    <property type="entry name" value="TRANSCRIPTION INITIATION FACTOR TFIID"/>
    <property type="match status" value="1"/>
</dbReference>
<keyword evidence="1" id="KW-0853">WD repeat</keyword>
<organism evidence="2 3">
    <name type="scientific">Gemmata palustris</name>
    <dbReference type="NCBI Taxonomy" id="2822762"/>
    <lineage>
        <taxon>Bacteria</taxon>
        <taxon>Pseudomonadati</taxon>
        <taxon>Planctomycetota</taxon>
        <taxon>Planctomycetia</taxon>
        <taxon>Gemmatales</taxon>
        <taxon>Gemmataceae</taxon>
        <taxon>Gemmata</taxon>
    </lineage>
</organism>
<dbReference type="SUPFAM" id="SSF50998">
    <property type="entry name" value="Quinoprotein alcohol dehydrogenase-like"/>
    <property type="match status" value="1"/>
</dbReference>
<reference evidence="2 3" key="1">
    <citation type="submission" date="2021-04" db="EMBL/GenBank/DDBJ databases">
        <authorList>
            <person name="Ivanova A."/>
        </authorList>
    </citation>
    <scope>NUCLEOTIDE SEQUENCE [LARGE SCALE GENOMIC DNA]</scope>
    <source>
        <strain evidence="2 3">G18</strain>
    </source>
</reference>
<protein>
    <recommendedName>
        <fullName evidence="4">WD40 repeat domain-containing protein</fullName>
    </recommendedName>
</protein>
<keyword evidence="3" id="KW-1185">Reference proteome</keyword>
<comment type="caution">
    <text evidence="2">The sequence shown here is derived from an EMBL/GenBank/DDBJ whole genome shotgun (WGS) entry which is preliminary data.</text>
</comment>
<evidence type="ECO:0000256" key="1">
    <source>
        <dbReference type="PROSITE-ProRule" id="PRU00221"/>
    </source>
</evidence>
<dbReference type="PANTHER" id="PTHR19879:SF9">
    <property type="entry name" value="TRANSCRIPTION INITIATION FACTOR TFIID SUBUNIT 5"/>
    <property type="match status" value="1"/>
</dbReference>
<evidence type="ECO:0000313" key="2">
    <source>
        <dbReference type="EMBL" id="MBP3958936.1"/>
    </source>
</evidence>
<name>A0ABS5BYX8_9BACT</name>
<dbReference type="Pfam" id="PF00400">
    <property type="entry name" value="WD40"/>
    <property type="match status" value="3"/>
</dbReference>
<dbReference type="PROSITE" id="PS50082">
    <property type="entry name" value="WD_REPEATS_2"/>
    <property type="match status" value="3"/>
</dbReference>
<gene>
    <name evidence="2" type="ORF">J8F10_27140</name>
</gene>
<dbReference type="InterPro" id="IPR001680">
    <property type="entry name" value="WD40_rpt"/>
</dbReference>
<evidence type="ECO:0000313" key="3">
    <source>
        <dbReference type="Proteomes" id="UP000676565"/>
    </source>
</evidence>
<sequence>MLIFDCGKKKRAFHAVAFDPTGQILASGGDYQAVIVWDVATGTERVRFAGFTHSAHALQFHPFSGQLLLLSSHGLQVCDVHSGATVTANMGKRYVGMPAFTQDQNWAVYSHTPEDRRSVLSAIVRFGEADHAPIWSVPIGDTADESGYATDLACLPGGEHFVSAEYVSGHHYRNSRRRIAIRSRADGSLLRSSPNNVLGYGHRVYGSHVSDALVVQDGIWLRIHSIDDLTAPQFVVRNDGRKHFTGVAFHPSGRFLAATSNDETVKLYDTTTWEVARTFTWNIGRMRSIAFSPDGTLAAAGGDKGQVVVWDVDL</sequence>
<feature type="repeat" description="WD" evidence="1">
    <location>
        <begin position="279"/>
        <end position="314"/>
    </location>
</feature>
<feature type="repeat" description="WD" evidence="1">
    <location>
        <begin position="15"/>
        <end position="47"/>
    </location>
</feature>